<dbReference type="AlphaFoldDB" id="A0AB34JER6"/>
<dbReference type="Pfam" id="PF00389">
    <property type="entry name" value="2-Hacid_dh"/>
    <property type="match status" value="1"/>
</dbReference>
<organism evidence="7 8">
    <name type="scientific">Prymnesium parvum</name>
    <name type="common">Toxic golden alga</name>
    <dbReference type="NCBI Taxonomy" id="97485"/>
    <lineage>
        <taxon>Eukaryota</taxon>
        <taxon>Haptista</taxon>
        <taxon>Haptophyta</taxon>
        <taxon>Prymnesiophyceae</taxon>
        <taxon>Prymnesiales</taxon>
        <taxon>Prymnesiaceae</taxon>
        <taxon>Prymnesium</taxon>
    </lineage>
</organism>
<comment type="similarity">
    <text evidence="1 4">Belongs to the D-isomer specific 2-hydroxyacid dehydrogenase family.</text>
</comment>
<dbReference type="PROSITE" id="PS00670">
    <property type="entry name" value="D_2_HYDROXYACID_DH_2"/>
    <property type="match status" value="1"/>
</dbReference>
<dbReference type="InterPro" id="IPR050418">
    <property type="entry name" value="D-iso_2-hydroxyacid_DH_PdxB"/>
</dbReference>
<dbReference type="Gene3D" id="3.40.50.720">
    <property type="entry name" value="NAD(P)-binding Rossmann-like Domain"/>
    <property type="match status" value="2"/>
</dbReference>
<keyword evidence="2 4" id="KW-0560">Oxidoreductase</keyword>
<gene>
    <name evidence="7" type="ORF">AB1Y20_021888</name>
</gene>
<evidence type="ECO:0000256" key="2">
    <source>
        <dbReference type="ARBA" id="ARBA00023002"/>
    </source>
</evidence>
<dbReference type="PANTHER" id="PTHR43761:SF1">
    <property type="entry name" value="D-ISOMER SPECIFIC 2-HYDROXYACID DEHYDROGENASE CATALYTIC DOMAIN-CONTAINING PROTEIN-RELATED"/>
    <property type="match status" value="1"/>
</dbReference>
<dbReference type="InterPro" id="IPR036291">
    <property type="entry name" value="NAD(P)-bd_dom_sf"/>
</dbReference>
<dbReference type="SUPFAM" id="SSF52283">
    <property type="entry name" value="Formate/glycerate dehydrogenase catalytic domain-like"/>
    <property type="match status" value="1"/>
</dbReference>
<name>A0AB34JER6_PRYPA</name>
<evidence type="ECO:0000256" key="3">
    <source>
        <dbReference type="ARBA" id="ARBA00023027"/>
    </source>
</evidence>
<evidence type="ECO:0000259" key="6">
    <source>
        <dbReference type="Pfam" id="PF02826"/>
    </source>
</evidence>
<sequence length="335" mass="36174">MRRFALQLRRLSHGAAPPRLRCVMMNAARLDYDSRIRFDSLTQAGWKEVLINKELPLPAELIHALPPSVRLICEAGTGYNNIDLAACRAKGISVCNVPTYAREAMAHMAITLVMALACSLVPQARALAAGNREYMTQCHLGALPHFELTGKTIGLIGGLGTIGQRVAAMCRALGMRVLVCDVLPAARDAGGELVSFDEMLRRSDFVSVHCPLNAHTRGLVGAEALSKMKPSAYLVNTARGAIVDQAALVQALRAKRIAGAALDVYGEGSAPPPPLPHDSPLYDLDNVILTPHIGWQRLESRQRVVDMCAENIAKFARGEPMNIDMATGLPRVESS</sequence>
<keyword evidence="8" id="KW-1185">Reference proteome</keyword>
<dbReference type="EMBL" id="JBGBPQ010000008">
    <property type="protein sequence ID" value="KAL1520296.1"/>
    <property type="molecule type" value="Genomic_DNA"/>
</dbReference>
<comment type="caution">
    <text evidence="7">The sequence shown here is derived from an EMBL/GenBank/DDBJ whole genome shotgun (WGS) entry which is preliminary data.</text>
</comment>
<feature type="domain" description="D-isomer specific 2-hydroxyacid dehydrogenase NAD-binding" evidence="6">
    <location>
        <begin position="124"/>
        <end position="294"/>
    </location>
</feature>
<protein>
    <recommendedName>
        <fullName evidence="9">Glycerate dehydrogenase</fullName>
    </recommendedName>
</protein>
<proteinExistence type="inferred from homology"/>
<dbReference type="PANTHER" id="PTHR43761">
    <property type="entry name" value="D-ISOMER SPECIFIC 2-HYDROXYACID DEHYDROGENASE FAMILY PROTEIN (AFU_ORTHOLOGUE AFUA_1G13630)"/>
    <property type="match status" value="1"/>
</dbReference>
<evidence type="ECO:0000313" key="7">
    <source>
        <dbReference type="EMBL" id="KAL1520296.1"/>
    </source>
</evidence>
<evidence type="ECO:0000313" key="8">
    <source>
        <dbReference type="Proteomes" id="UP001515480"/>
    </source>
</evidence>
<dbReference type="PROSITE" id="PS00671">
    <property type="entry name" value="D_2_HYDROXYACID_DH_3"/>
    <property type="match status" value="1"/>
</dbReference>
<dbReference type="GO" id="GO:0051287">
    <property type="term" value="F:NAD binding"/>
    <property type="evidence" value="ECO:0007669"/>
    <property type="project" value="InterPro"/>
</dbReference>
<feature type="domain" description="D-isomer specific 2-hydroxyacid dehydrogenase catalytic" evidence="5">
    <location>
        <begin position="49"/>
        <end position="321"/>
    </location>
</feature>
<evidence type="ECO:0000256" key="1">
    <source>
        <dbReference type="ARBA" id="ARBA00005854"/>
    </source>
</evidence>
<evidence type="ECO:0008006" key="9">
    <source>
        <dbReference type="Google" id="ProtNLM"/>
    </source>
</evidence>
<evidence type="ECO:0000256" key="4">
    <source>
        <dbReference type="RuleBase" id="RU003719"/>
    </source>
</evidence>
<dbReference type="Proteomes" id="UP001515480">
    <property type="component" value="Unassembled WGS sequence"/>
</dbReference>
<dbReference type="InterPro" id="IPR029753">
    <property type="entry name" value="D-isomer_DH_CS"/>
</dbReference>
<dbReference type="FunFam" id="3.40.50.720:FF:000203">
    <property type="entry name" value="D-3-phosphoglycerate dehydrogenase (SerA)"/>
    <property type="match status" value="1"/>
</dbReference>
<dbReference type="GO" id="GO:0016616">
    <property type="term" value="F:oxidoreductase activity, acting on the CH-OH group of donors, NAD or NADP as acceptor"/>
    <property type="evidence" value="ECO:0007669"/>
    <property type="project" value="InterPro"/>
</dbReference>
<keyword evidence="3" id="KW-0520">NAD</keyword>
<evidence type="ECO:0000259" key="5">
    <source>
        <dbReference type="Pfam" id="PF00389"/>
    </source>
</evidence>
<accession>A0AB34JER6</accession>
<dbReference type="SUPFAM" id="SSF51735">
    <property type="entry name" value="NAD(P)-binding Rossmann-fold domains"/>
    <property type="match status" value="1"/>
</dbReference>
<dbReference type="InterPro" id="IPR006139">
    <property type="entry name" value="D-isomer_2_OHA_DH_cat_dom"/>
</dbReference>
<reference evidence="7 8" key="1">
    <citation type="journal article" date="2024" name="Science">
        <title>Giant polyketide synthase enzymes in the biosynthesis of giant marine polyether toxins.</title>
        <authorList>
            <person name="Fallon T.R."/>
            <person name="Shende V.V."/>
            <person name="Wierzbicki I.H."/>
            <person name="Pendleton A.L."/>
            <person name="Watervoot N.F."/>
            <person name="Auber R.P."/>
            <person name="Gonzalez D.J."/>
            <person name="Wisecaver J.H."/>
            <person name="Moore B.S."/>
        </authorList>
    </citation>
    <scope>NUCLEOTIDE SEQUENCE [LARGE SCALE GENOMIC DNA]</scope>
    <source>
        <strain evidence="7 8">12B1</strain>
    </source>
</reference>
<dbReference type="InterPro" id="IPR006140">
    <property type="entry name" value="D-isomer_DH_NAD-bd"/>
</dbReference>
<dbReference type="Pfam" id="PF02826">
    <property type="entry name" value="2-Hacid_dh_C"/>
    <property type="match status" value="1"/>
</dbReference>